<accession>A0A422MZ15</accession>
<dbReference type="AlphaFoldDB" id="A0A422MZ15"/>
<dbReference type="GeneID" id="40332723"/>
<proteinExistence type="predicted"/>
<feature type="domain" description="Retrotransposon hot spot protein,C-terminal" evidence="1">
    <location>
        <begin position="5"/>
        <end position="84"/>
    </location>
</feature>
<keyword evidence="3" id="KW-1185">Reference proteome</keyword>
<dbReference type="EMBL" id="MKGL01000466">
    <property type="protein sequence ID" value="RNE98411.1"/>
    <property type="molecule type" value="Genomic_DNA"/>
</dbReference>
<name>A0A422MZ15_TRYRA</name>
<evidence type="ECO:0000313" key="2">
    <source>
        <dbReference type="EMBL" id="RNE98411.1"/>
    </source>
</evidence>
<dbReference type="Pfam" id="PF07999">
    <property type="entry name" value="RHSP"/>
    <property type="match status" value="1"/>
</dbReference>
<protein>
    <submittedName>
        <fullName evidence="2">Retrotransposon hot spot (RHS) protein</fullName>
    </submittedName>
</protein>
<organism evidence="2 3">
    <name type="scientific">Trypanosoma rangeli</name>
    <dbReference type="NCBI Taxonomy" id="5698"/>
    <lineage>
        <taxon>Eukaryota</taxon>
        <taxon>Discoba</taxon>
        <taxon>Euglenozoa</taxon>
        <taxon>Kinetoplastea</taxon>
        <taxon>Metakinetoplastina</taxon>
        <taxon>Trypanosomatida</taxon>
        <taxon>Trypanosomatidae</taxon>
        <taxon>Trypanosoma</taxon>
        <taxon>Herpetosoma</taxon>
    </lineage>
</organism>
<sequence length="104" mass="11989">MANKARSGMKRCVIIDMARYIEEPSNNFVPFSMWGIIALSSLIKNNYDAWVSNKTINGAIMNYHDELSVKAMCVWRMRHQPTEEQDDTLSGRWCCFAKSQEFGC</sequence>
<reference evidence="2 3" key="1">
    <citation type="journal article" date="2018" name="BMC Genomics">
        <title>Genomic comparison of Trypanosoma conorhini and Trypanosoma rangeli to Trypanosoma cruzi strains of high and low virulence.</title>
        <authorList>
            <person name="Bradwell K.R."/>
            <person name="Koparde V.N."/>
            <person name="Matveyev A.V."/>
            <person name="Serrano M.G."/>
            <person name="Alves J.M."/>
            <person name="Parikh H."/>
            <person name="Huang B."/>
            <person name="Lee V."/>
            <person name="Espinosa-Alvarez O."/>
            <person name="Ortiz P.A."/>
            <person name="Costa-Martins A.G."/>
            <person name="Teixeira M.M."/>
            <person name="Buck G.A."/>
        </authorList>
    </citation>
    <scope>NUCLEOTIDE SEQUENCE [LARGE SCALE GENOMIC DNA]</scope>
    <source>
        <strain evidence="2 3">AM80</strain>
    </source>
</reference>
<gene>
    <name evidence="2" type="ORF">TraAM80_08790</name>
</gene>
<comment type="caution">
    <text evidence="2">The sequence shown here is derived from an EMBL/GenBank/DDBJ whole genome shotgun (WGS) entry which is preliminary data.</text>
</comment>
<dbReference type="Proteomes" id="UP000283634">
    <property type="component" value="Unassembled WGS sequence"/>
</dbReference>
<evidence type="ECO:0000259" key="1">
    <source>
        <dbReference type="Pfam" id="PF07999"/>
    </source>
</evidence>
<dbReference type="InterPro" id="IPR046836">
    <property type="entry name" value="RHS_C"/>
</dbReference>
<evidence type="ECO:0000313" key="3">
    <source>
        <dbReference type="Proteomes" id="UP000283634"/>
    </source>
</evidence>
<dbReference type="RefSeq" id="XP_029234622.1">
    <property type="nucleotide sequence ID" value="XM_029385517.1"/>
</dbReference>